<organism evidence="1 2">
    <name type="scientific">Yersinia kristensenii</name>
    <dbReference type="NCBI Taxonomy" id="28152"/>
    <lineage>
        <taxon>Bacteria</taxon>
        <taxon>Pseudomonadati</taxon>
        <taxon>Pseudomonadota</taxon>
        <taxon>Gammaproteobacteria</taxon>
        <taxon>Enterobacterales</taxon>
        <taxon>Yersiniaceae</taxon>
        <taxon>Yersinia</taxon>
    </lineage>
</organism>
<dbReference type="Proteomes" id="UP000195840">
    <property type="component" value="Unassembled WGS sequence"/>
</dbReference>
<comment type="caution">
    <text evidence="1">The sequence shown here is derived from an EMBL/GenBank/DDBJ whole genome shotgun (WGS) entry which is preliminary data.</text>
</comment>
<sequence length="207" mass="24105">MEAKELLETSIRCALVNCSPPLKDKKEWQESVKAMSIQPIRIQHFVNKHNLILAYIGFPLLEFVLKRACSEYVNMDGVIIKKFDNYKDKNIDKGKKRINSLEILLNLLFNHVADEKLKKLLTEFQKKIQTTCKSPNAFKLIYTWRNQSLHGTTNFSTIGGTLLSLSLLILLFEIKDDFEEIKNEEINDARRQINFYTSYYPPEGFPL</sequence>
<evidence type="ECO:0000313" key="1">
    <source>
        <dbReference type="EMBL" id="OVZ81087.1"/>
    </source>
</evidence>
<gene>
    <name evidence="1" type="ORF">CBW52_08275</name>
</gene>
<dbReference type="AlphaFoldDB" id="A0AB73Q473"/>
<name>A0AB73Q473_YERKR</name>
<keyword evidence="2" id="KW-1185">Reference proteome</keyword>
<evidence type="ECO:0000313" key="2">
    <source>
        <dbReference type="Proteomes" id="UP000195840"/>
    </source>
</evidence>
<reference evidence="1 2" key="1">
    <citation type="submission" date="2017-05" db="EMBL/GenBank/DDBJ databases">
        <title>Whole genome sequencing of Yersinia kristensenii.</title>
        <authorList>
            <person name="Campioni F."/>
        </authorList>
    </citation>
    <scope>NUCLEOTIDE SEQUENCE [LARGE SCALE GENOMIC DNA]</scope>
    <source>
        <strain evidence="1 2">CFSAN060538</strain>
    </source>
</reference>
<evidence type="ECO:0008006" key="3">
    <source>
        <dbReference type="Google" id="ProtNLM"/>
    </source>
</evidence>
<protein>
    <recommendedName>
        <fullName evidence="3">RiboL-PSP-HEPN domain-containing protein</fullName>
    </recommendedName>
</protein>
<proteinExistence type="predicted"/>
<accession>A0AB73Q473</accession>
<dbReference type="EMBL" id="NHOG01000009">
    <property type="protein sequence ID" value="OVZ81087.1"/>
    <property type="molecule type" value="Genomic_DNA"/>
</dbReference>